<dbReference type="Proteomes" id="UP000053328">
    <property type="component" value="Unassembled WGS sequence"/>
</dbReference>
<organism evidence="1 2">
    <name type="scientific">Exophiala spinifera</name>
    <dbReference type="NCBI Taxonomy" id="91928"/>
    <lineage>
        <taxon>Eukaryota</taxon>
        <taxon>Fungi</taxon>
        <taxon>Dikarya</taxon>
        <taxon>Ascomycota</taxon>
        <taxon>Pezizomycotina</taxon>
        <taxon>Eurotiomycetes</taxon>
        <taxon>Chaetothyriomycetidae</taxon>
        <taxon>Chaetothyriales</taxon>
        <taxon>Herpotrichiellaceae</taxon>
        <taxon>Exophiala</taxon>
    </lineage>
</organism>
<keyword evidence="2" id="KW-1185">Reference proteome</keyword>
<sequence>MAEEPEPVIAGPYALFDGSFILEFLKPKPSRDASVLMRATYKHDHPMCKLGKGHGQSPPLHIHFKQFESFSVLSGSVGTTTTYSLVDTIHTPSDTGEDKPHVIRPWMPHRFWPDPDAQQDATFLVWAHPNSDDVGDSKMDRLFFQNLLMYVSDVVEGKERLSILQVMLTQYVFFSRKPP</sequence>
<evidence type="ECO:0000313" key="2">
    <source>
        <dbReference type="Proteomes" id="UP000053328"/>
    </source>
</evidence>
<dbReference type="STRING" id="91928.A0A0D1YPI7"/>
<dbReference type="EMBL" id="KN847494">
    <property type="protein sequence ID" value="KIW17101.1"/>
    <property type="molecule type" value="Genomic_DNA"/>
</dbReference>
<dbReference type="OrthoDB" id="9976870at2759"/>
<proteinExistence type="predicted"/>
<dbReference type="GeneID" id="27331375"/>
<dbReference type="RefSeq" id="XP_016237317.1">
    <property type="nucleotide sequence ID" value="XM_016378640.1"/>
</dbReference>
<gene>
    <name evidence="1" type="ORF">PV08_04292</name>
</gene>
<evidence type="ECO:0000313" key="1">
    <source>
        <dbReference type="EMBL" id="KIW17101.1"/>
    </source>
</evidence>
<protein>
    <submittedName>
        <fullName evidence="1">Uncharacterized protein</fullName>
    </submittedName>
</protein>
<accession>A0A0D1YPI7</accession>
<reference evidence="1 2" key="1">
    <citation type="submission" date="2015-01" db="EMBL/GenBank/DDBJ databases">
        <title>The Genome Sequence of Exophiala spinifera CBS89968.</title>
        <authorList>
            <consortium name="The Broad Institute Genomics Platform"/>
            <person name="Cuomo C."/>
            <person name="de Hoog S."/>
            <person name="Gorbushina A."/>
            <person name="Stielow B."/>
            <person name="Teixiera M."/>
            <person name="Abouelleil A."/>
            <person name="Chapman S.B."/>
            <person name="Priest M."/>
            <person name="Young S.K."/>
            <person name="Wortman J."/>
            <person name="Nusbaum C."/>
            <person name="Birren B."/>
        </authorList>
    </citation>
    <scope>NUCLEOTIDE SEQUENCE [LARGE SCALE GENOMIC DNA]</scope>
    <source>
        <strain evidence="1 2">CBS 89968</strain>
    </source>
</reference>
<dbReference type="HOGENOM" id="CLU_072380_1_0_1"/>
<name>A0A0D1YPI7_9EURO</name>
<dbReference type="VEuPathDB" id="FungiDB:PV08_04292"/>
<dbReference type="AlphaFoldDB" id="A0A0D1YPI7"/>